<sequence length="97" mass="10781">MTEQRHGRRTQDQGIVLGSKSAMKLFVILLMLLSIVVTYSVTSATMGAKVNLNSSDIAGHNIRLGYLEKQAEEMRKVNASLLLVNAEILAFMRSEDR</sequence>
<proteinExistence type="predicted"/>
<reference evidence="2" key="1">
    <citation type="journal article" date="2015" name="Nature">
        <title>Complex archaea that bridge the gap between prokaryotes and eukaryotes.</title>
        <authorList>
            <person name="Spang A."/>
            <person name="Saw J.H."/>
            <person name="Jorgensen S.L."/>
            <person name="Zaremba-Niedzwiedzka K."/>
            <person name="Martijn J."/>
            <person name="Lind A.E."/>
            <person name="van Eijk R."/>
            <person name="Schleper C."/>
            <person name="Guy L."/>
            <person name="Ettema T.J."/>
        </authorList>
    </citation>
    <scope>NUCLEOTIDE SEQUENCE</scope>
</reference>
<comment type="caution">
    <text evidence="2">The sequence shown here is derived from an EMBL/GenBank/DDBJ whole genome shotgun (WGS) entry which is preliminary data.</text>
</comment>
<evidence type="ECO:0000313" key="2">
    <source>
        <dbReference type="EMBL" id="KKN51474.1"/>
    </source>
</evidence>
<keyword evidence="1" id="KW-1133">Transmembrane helix</keyword>
<keyword evidence="1" id="KW-0812">Transmembrane</keyword>
<dbReference type="AlphaFoldDB" id="A0A0F9R9G3"/>
<evidence type="ECO:0000256" key="1">
    <source>
        <dbReference type="SAM" id="Phobius"/>
    </source>
</evidence>
<dbReference type="EMBL" id="LAZR01001062">
    <property type="protein sequence ID" value="KKN51474.1"/>
    <property type="molecule type" value="Genomic_DNA"/>
</dbReference>
<accession>A0A0F9R9G3</accession>
<feature type="transmembrane region" description="Helical" evidence="1">
    <location>
        <begin position="21"/>
        <end position="41"/>
    </location>
</feature>
<protein>
    <submittedName>
        <fullName evidence="2">Uncharacterized protein</fullName>
    </submittedName>
</protein>
<gene>
    <name evidence="2" type="ORF">LCGC14_0622150</name>
</gene>
<keyword evidence="1" id="KW-0472">Membrane</keyword>
<organism evidence="2">
    <name type="scientific">marine sediment metagenome</name>
    <dbReference type="NCBI Taxonomy" id="412755"/>
    <lineage>
        <taxon>unclassified sequences</taxon>
        <taxon>metagenomes</taxon>
        <taxon>ecological metagenomes</taxon>
    </lineage>
</organism>
<name>A0A0F9R9G3_9ZZZZ</name>